<accession>A0A084WAC7</accession>
<evidence type="ECO:0000313" key="2">
    <source>
        <dbReference type="EMBL" id="KFB47171.1"/>
    </source>
</evidence>
<evidence type="ECO:0000313" key="3">
    <source>
        <dbReference type="EnsemblMetazoa" id="ASIC015217-PA"/>
    </source>
</evidence>
<dbReference type="GO" id="GO:0071897">
    <property type="term" value="P:DNA biosynthetic process"/>
    <property type="evidence" value="ECO:0007669"/>
    <property type="project" value="UniProtKB-ARBA"/>
</dbReference>
<dbReference type="EMBL" id="KE525328">
    <property type="protein sequence ID" value="KFB47171.1"/>
    <property type="molecule type" value="Genomic_DNA"/>
</dbReference>
<dbReference type="OrthoDB" id="7789185at2759"/>
<keyword evidence="2" id="KW-0696">RNA-directed RNA polymerase</keyword>
<keyword evidence="4" id="KW-1185">Reference proteome</keyword>
<keyword evidence="2" id="KW-0548">Nucleotidyltransferase</keyword>
<proteinExistence type="predicted"/>
<protein>
    <submittedName>
        <fullName evidence="2 3">RNA-dependent RNA polymerase-like protein</fullName>
    </submittedName>
</protein>
<dbReference type="InterPro" id="IPR043502">
    <property type="entry name" value="DNA/RNA_pol_sf"/>
</dbReference>
<organism evidence="2">
    <name type="scientific">Anopheles sinensis</name>
    <name type="common">Mosquito</name>
    <dbReference type="NCBI Taxonomy" id="74873"/>
    <lineage>
        <taxon>Eukaryota</taxon>
        <taxon>Metazoa</taxon>
        <taxon>Ecdysozoa</taxon>
        <taxon>Arthropoda</taxon>
        <taxon>Hexapoda</taxon>
        <taxon>Insecta</taxon>
        <taxon>Pterygota</taxon>
        <taxon>Neoptera</taxon>
        <taxon>Endopterygota</taxon>
        <taxon>Diptera</taxon>
        <taxon>Nematocera</taxon>
        <taxon>Culicoidea</taxon>
        <taxon>Culicidae</taxon>
        <taxon>Anophelinae</taxon>
        <taxon>Anopheles</taxon>
    </lineage>
</organism>
<dbReference type="EnsemblMetazoa" id="ASIC015217-RA">
    <property type="protein sequence ID" value="ASIC015217-PA"/>
    <property type="gene ID" value="ASIC015217"/>
</dbReference>
<dbReference type="GO" id="GO:0003968">
    <property type="term" value="F:RNA-directed RNA polymerase activity"/>
    <property type="evidence" value="ECO:0007669"/>
    <property type="project" value="UniProtKB-KW"/>
</dbReference>
<reference evidence="3" key="2">
    <citation type="submission" date="2020-05" db="UniProtKB">
        <authorList>
            <consortium name="EnsemblMetazoa"/>
        </authorList>
    </citation>
    <scope>IDENTIFICATION</scope>
</reference>
<dbReference type="SUPFAM" id="SSF56672">
    <property type="entry name" value="DNA/RNA polymerases"/>
    <property type="match status" value="1"/>
</dbReference>
<name>A0A084WAC7_ANOSI</name>
<keyword evidence="2" id="KW-0808">Transferase</keyword>
<dbReference type="GO" id="GO:0006351">
    <property type="term" value="P:DNA-templated transcription"/>
    <property type="evidence" value="ECO:0007669"/>
    <property type="project" value="InterPro"/>
</dbReference>
<evidence type="ECO:0000259" key="1">
    <source>
        <dbReference type="Pfam" id="PF00680"/>
    </source>
</evidence>
<gene>
    <name evidence="2" type="ORF">ZHAS_00015217</name>
</gene>
<dbReference type="Pfam" id="PF00680">
    <property type="entry name" value="RdRP_1"/>
    <property type="match status" value="1"/>
</dbReference>
<dbReference type="InterPro" id="IPR001205">
    <property type="entry name" value="RNA-dir_pol_C"/>
</dbReference>
<dbReference type="AlphaFoldDB" id="A0A084WAC7"/>
<reference evidence="2 4" key="1">
    <citation type="journal article" date="2014" name="BMC Genomics">
        <title>Genome sequence of Anopheles sinensis provides insight into genetics basis of mosquito competence for malaria parasites.</title>
        <authorList>
            <person name="Zhou D."/>
            <person name="Zhang D."/>
            <person name="Ding G."/>
            <person name="Shi L."/>
            <person name="Hou Q."/>
            <person name="Ye Y."/>
            <person name="Xu Y."/>
            <person name="Zhou H."/>
            <person name="Xiong C."/>
            <person name="Li S."/>
            <person name="Yu J."/>
            <person name="Hong S."/>
            <person name="Yu X."/>
            <person name="Zou P."/>
            <person name="Chen C."/>
            <person name="Chang X."/>
            <person name="Wang W."/>
            <person name="Lv Y."/>
            <person name="Sun Y."/>
            <person name="Ma L."/>
            <person name="Shen B."/>
            <person name="Zhu C."/>
        </authorList>
    </citation>
    <scope>NUCLEOTIDE SEQUENCE [LARGE SCALE GENOMIC DNA]</scope>
</reference>
<feature type="domain" description="RNA-directed RNA polymerase C-terminal" evidence="1">
    <location>
        <begin position="128"/>
        <end position="289"/>
    </location>
</feature>
<dbReference type="EMBL" id="ATLV01022087">
    <property type="status" value="NOT_ANNOTATED_CDS"/>
    <property type="molecule type" value="Genomic_DNA"/>
</dbReference>
<evidence type="ECO:0000313" key="4">
    <source>
        <dbReference type="Proteomes" id="UP000030765"/>
    </source>
</evidence>
<dbReference type="GO" id="GO:0003723">
    <property type="term" value="F:RNA binding"/>
    <property type="evidence" value="ECO:0007669"/>
    <property type="project" value="InterPro"/>
</dbReference>
<sequence>MYLGKKDGFDLKLDPPAMNMKRYEFNDTRERPTSDLLMDFAISFAAKAFRLPERQQMLHLCDVFREDLPIWNSSPGLNWIEKGYGTIREIRDNPQAQNELRAFWYHFKRGKQSEPPDTYAYVESQLGSEGQIRVKWGYSATITLAEAMFAVPIIEAYRKFPTPIAFGFANGAGVKKKLFNTLHGSHYVSLKFENFQRTLPTWLILVAFDVIAFNIDFVHYRGGGIPNTKSMIKMYEFLTEYSIHTPVRLSNGERYQKHSGLASGSYFTELIESICNHILVKYAAIKENVEINKIFVLGAVPSWHAMDR</sequence>
<dbReference type="Proteomes" id="UP000030765">
    <property type="component" value="Unassembled WGS sequence"/>
</dbReference>
<dbReference type="VEuPathDB" id="VectorBase:ASIC015217"/>